<evidence type="ECO:0000259" key="1">
    <source>
        <dbReference type="Pfam" id="PF06985"/>
    </source>
</evidence>
<dbReference type="Proteomes" id="UP001396898">
    <property type="component" value="Unassembled WGS sequence"/>
</dbReference>
<gene>
    <name evidence="2" type="ORF">PG991_011822</name>
</gene>
<feature type="domain" description="Heterokaryon incompatibility" evidence="1">
    <location>
        <begin position="255"/>
        <end position="412"/>
    </location>
</feature>
<proteinExistence type="predicted"/>
<dbReference type="PANTHER" id="PTHR33112:SF16">
    <property type="entry name" value="HETEROKARYON INCOMPATIBILITY DOMAIN-CONTAINING PROTEIN"/>
    <property type="match status" value="1"/>
</dbReference>
<evidence type="ECO:0000313" key="3">
    <source>
        <dbReference type="Proteomes" id="UP001396898"/>
    </source>
</evidence>
<sequence length="742" mass="83366">MSPTEPGVPKLCEDCACLCFDEQKFGGKIGESDNGKLSLDVPVENPETPGYRSIPVEGFRKHDVYPELEGLLATANRGCIFCKCLREVLLSDEVTEVVSDLKTYLGVSTRAFTLGCVHWKWPVDGSRVLLLDFSVFNEGLFTVDGERGYWSFAFSSEVDKGGAASAVDSWLGLSSQPPPATYLNPESLQWLQGHLSHCISHVPLLPEWKPDLHSHRYCEYDGVKHVPTRLIDVQSEPLRLVDRQEVITTAAEPRYTALSYCWGTRKKGAKSFTTTAESLPEIRKKGISMQELPETLQDAVELTRALSIPYLWIDAICIIQMDIADWERESKVMDQIYSGAYLTICSLSPSSNSGFLRQDQPVVKLPFSSKLQPMIRGSIQLRFAGTVVGALHVPQARLPDSRYWGRGWTLQEQLLSSRSVIFGNSTMAFSCSSRTEFENKIREEEEYLYSALINLQETMRKGSSHEAIGTVWTTVLRTFSMRHFTVRQDVFPALSGVASAFAQALDDTYVAGIWKTNTVGGLLWASQKHFKNHTSLQGELVRLEHQDPYISPSWSPVGTLGQISYGEYHAIDMNKSWVIECNTDINVEVDGQNPFGRLKFAVLRFSGVTLRTDTLSGFETTTDDRLFYSMYRTRLNQMGVFDIDPDWLQLWDVKDQPEQLHGDFKLALLCSFVDPEKTSTSINDEIPPDDFPREKRSAAGLILHPNSAGDKYIRVGRFVTRYGVGGGLSVFNWGWVEDLEII</sequence>
<name>A0ABR1RHC7_9PEZI</name>
<evidence type="ECO:0000313" key="2">
    <source>
        <dbReference type="EMBL" id="KAK8009271.1"/>
    </source>
</evidence>
<dbReference type="PANTHER" id="PTHR33112">
    <property type="entry name" value="DOMAIN PROTEIN, PUTATIVE-RELATED"/>
    <property type="match status" value="1"/>
</dbReference>
<keyword evidence="3" id="KW-1185">Reference proteome</keyword>
<accession>A0ABR1RHC7</accession>
<organism evidence="2 3">
    <name type="scientific">Apiospora marii</name>
    <dbReference type="NCBI Taxonomy" id="335849"/>
    <lineage>
        <taxon>Eukaryota</taxon>
        <taxon>Fungi</taxon>
        <taxon>Dikarya</taxon>
        <taxon>Ascomycota</taxon>
        <taxon>Pezizomycotina</taxon>
        <taxon>Sordariomycetes</taxon>
        <taxon>Xylariomycetidae</taxon>
        <taxon>Amphisphaeriales</taxon>
        <taxon>Apiosporaceae</taxon>
        <taxon>Apiospora</taxon>
    </lineage>
</organism>
<protein>
    <submittedName>
        <fullName evidence="2">C6 transcription factor</fullName>
    </submittedName>
</protein>
<dbReference type="Pfam" id="PF06985">
    <property type="entry name" value="HET"/>
    <property type="match status" value="1"/>
</dbReference>
<comment type="caution">
    <text evidence="2">The sequence shown here is derived from an EMBL/GenBank/DDBJ whole genome shotgun (WGS) entry which is preliminary data.</text>
</comment>
<dbReference type="InterPro" id="IPR010730">
    <property type="entry name" value="HET"/>
</dbReference>
<dbReference type="EMBL" id="JAQQWI010000016">
    <property type="protein sequence ID" value="KAK8009271.1"/>
    <property type="molecule type" value="Genomic_DNA"/>
</dbReference>
<reference evidence="2 3" key="1">
    <citation type="submission" date="2023-01" db="EMBL/GenBank/DDBJ databases">
        <title>Analysis of 21 Apiospora genomes using comparative genomics revels a genus with tremendous synthesis potential of carbohydrate active enzymes and secondary metabolites.</title>
        <authorList>
            <person name="Sorensen T."/>
        </authorList>
    </citation>
    <scope>NUCLEOTIDE SEQUENCE [LARGE SCALE GENOMIC DNA]</scope>
    <source>
        <strain evidence="2 3">CBS 20057</strain>
    </source>
</reference>